<reference evidence="2" key="1">
    <citation type="journal article" date="2014" name="Front. Microbiol.">
        <title>High frequency of phylogenetically diverse reductive dehalogenase-homologous genes in deep subseafloor sedimentary metagenomes.</title>
        <authorList>
            <person name="Kawai M."/>
            <person name="Futagami T."/>
            <person name="Toyoda A."/>
            <person name="Takaki Y."/>
            <person name="Nishi S."/>
            <person name="Hori S."/>
            <person name="Arai W."/>
            <person name="Tsubouchi T."/>
            <person name="Morono Y."/>
            <person name="Uchiyama I."/>
            <person name="Ito T."/>
            <person name="Fujiyama A."/>
            <person name="Inagaki F."/>
            <person name="Takami H."/>
        </authorList>
    </citation>
    <scope>NUCLEOTIDE SEQUENCE</scope>
    <source>
        <strain evidence="2">Expedition CK06-06</strain>
    </source>
</reference>
<name>X1F8P7_9ZZZZ</name>
<keyword evidence="1" id="KW-1133">Transmembrane helix</keyword>
<feature type="transmembrane region" description="Helical" evidence="1">
    <location>
        <begin position="6"/>
        <end position="25"/>
    </location>
</feature>
<keyword evidence="1" id="KW-0812">Transmembrane</keyword>
<sequence>MGANIFRAVLLLVWVGLSGFMYGVQTRHEGWNRAEKIGGGAWLFVTGLFFGAGIMHSFLA</sequence>
<evidence type="ECO:0000313" key="2">
    <source>
        <dbReference type="EMBL" id="GAH41971.1"/>
    </source>
</evidence>
<accession>X1F8P7</accession>
<dbReference type="AlphaFoldDB" id="X1F8P7"/>
<comment type="caution">
    <text evidence="2">The sequence shown here is derived from an EMBL/GenBank/DDBJ whole genome shotgun (WGS) entry which is preliminary data.</text>
</comment>
<organism evidence="2">
    <name type="scientific">marine sediment metagenome</name>
    <dbReference type="NCBI Taxonomy" id="412755"/>
    <lineage>
        <taxon>unclassified sequences</taxon>
        <taxon>metagenomes</taxon>
        <taxon>ecological metagenomes</taxon>
    </lineage>
</organism>
<proteinExistence type="predicted"/>
<evidence type="ECO:0000256" key="1">
    <source>
        <dbReference type="SAM" id="Phobius"/>
    </source>
</evidence>
<keyword evidence="1" id="KW-0472">Membrane</keyword>
<gene>
    <name evidence="2" type="ORF">S03H2_16602</name>
</gene>
<dbReference type="EMBL" id="BARU01008492">
    <property type="protein sequence ID" value="GAH41971.1"/>
    <property type="molecule type" value="Genomic_DNA"/>
</dbReference>
<protein>
    <submittedName>
        <fullName evidence="2">Uncharacterized protein</fullName>
    </submittedName>
</protein>
<feature type="transmembrane region" description="Helical" evidence="1">
    <location>
        <begin position="37"/>
        <end position="59"/>
    </location>
</feature>